<dbReference type="Proteomes" id="UP001211097">
    <property type="component" value="Chromosome"/>
</dbReference>
<organism evidence="2">
    <name type="scientific">Polynucleobacter yangtzensis</name>
    <dbReference type="NCBI Taxonomy" id="1743159"/>
    <lineage>
        <taxon>Bacteria</taxon>
        <taxon>Pseudomonadati</taxon>
        <taxon>Pseudomonadota</taxon>
        <taxon>Betaproteobacteria</taxon>
        <taxon>Burkholderiales</taxon>
        <taxon>Burkholderiaceae</taxon>
        <taxon>Polynucleobacter</taxon>
    </lineage>
</organism>
<reference evidence="2" key="1">
    <citation type="submission" date="2022-11" db="EMBL/GenBank/DDBJ databases">
        <title>Complete Genome Sequences of three Polynucleobacter sp. Subcluster PnecC Strains KF022, KF023, and KF032 Isolated from a Shallow Eutrophic Lake in Japan.</title>
        <authorList>
            <person name="Ogata Y."/>
            <person name="Watanabe K."/>
            <person name="Takemine S."/>
            <person name="Shindo C."/>
            <person name="Kurokawa R."/>
            <person name="Suda W."/>
        </authorList>
    </citation>
    <scope>NUCLEOTIDE SEQUENCE</scope>
    <source>
        <strain evidence="2">KF023</strain>
    </source>
</reference>
<evidence type="ECO:0000313" key="2">
    <source>
        <dbReference type="EMBL" id="BDT77712.1"/>
    </source>
</evidence>
<dbReference type="AlphaFoldDB" id="A0A9C7CYX9"/>
<feature type="domain" description="Phasin" evidence="1">
    <location>
        <begin position="14"/>
        <end position="106"/>
    </location>
</feature>
<dbReference type="RefSeq" id="WP_281742154.1">
    <property type="nucleotide sequence ID" value="NZ_AP026973.1"/>
</dbReference>
<accession>A0A9C7CYX9</accession>
<sequence length="183" mass="20103">MSKKPFDMKAMPGQQSAVDATRAAGRVAIESAQAITQINQQATQELAAMIQRRVSELMKTQDPKSAFEYVHAEVLQDAAKEITQYHNQLLQVLKSGNQELADIAETMIQESKADLIHFVNEATDNAPVGSEAYVSVFKTSFNNALQNFELIRAAMADSFTNFEKSVENVSNLSSQKGSSKKKG</sequence>
<dbReference type="InterPro" id="IPR018968">
    <property type="entry name" value="Phasin"/>
</dbReference>
<proteinExistence type="predicted"/>
<gene>
    <name evidence="2" type="ORF">PKF023_15150</name>
</gene>
<evidence type="ECO:0000259" key="1">
    <source>
        <dbReference type="Pfam" id="PF09361"/>
    </source>
</evidence>
<dbReference type="Pfam" id="PF09361">
    <property type="entry name" value="Phasin_2"/>
    <property type="match status" value="1"/>
</dbReference>
<protein>
    <recommendedName>
        <fullName evidence="1">Phasin domain-containing protein</fullName>
    </recommendedName>
</protein>
<dbReference type="EMBL" id="AP026973">
    <property type="protein sequence ID" value="BDT77712.1"/>
    <property type="molecule type" value="Genomic_DNA"/>
</dbReference>
<dbReference type="KEGG" id="pyt:PKF023_15150"/>
<name>A0A9C7CYX9_9BURK</name>